<accession>A0A4S8KRW3</accession>
<organism evidence="1 2">
    <name type="scientific">Dendrothele bispora (strain CBS 962.96)</name>
    <dbReference type="NCBI Taxonomy" id="1314807"/>
    <lineage>
        <taxon>Eukaryota</taxon>
        <taxon>Fungi</taxon>
        <taxon>Dikarya</taxon>
        <taxon>Basidiomycota</taxon>
        <taxon>Agaricomycotina</taxon>
        <taxon>Agaricomycetes</taxon>
        <taxon>Agaricomycetidae</taxon>
        <taxon>Agaricales</taxon>
        <taxon>Agaricales incertae sedis</taxon>
        <taxon>Dendrothele</taxon>
    </lineage>
</organism>
<protein>
    <recommendedName>
        <fullName evidence="3">F-box domain-containing protein</fullName>
    </recommendedName>
</protein>
<evidence type="ECO:0000313" key="1">
    <source>
        <dbReference type="EMBL" id="THU78537.1"/>
    </source>
</evidence>
<evidence type="ECO:0008006" key="3">
    <source>
        <dbReference type="Google" id="ProtNLM"/>
    </source>
</evidence>
<gene>
    <name evidence="1" type="ORF">K435DRAFT_876513</name>
</gene>
<proteinExistence type="predicted"/>
<reference evidence="1 2" key="1">
    <citation type="journal article" date="2019" name="Nat. Ecol. Evol.">
        <title>Megaphylogeny resolves global patterns of mushroom evolution.</title>
        <authorList>
            <person name="Varga T."/>
            <person name="Krizsan K."/>
            <person name="Foldi C."/>
            <person name="Dima B."/>
            <person name="Sanchez-Garcia M."/>
            <person name="Sanchez-Ramirez S."/>
            <person name="Szollosi G.J."/>
            <person name="Szarkandi J.G."/>
            <person name="Papp V."/>
            <person name="Albert L."/>
            <person name="Andreopoulos W."/>
            <person name="Angelini C."/>
            <person name="Antonin V."/>
            <person name="Barry K.W."/>
            <person name="Bougher N.L."/>
            <person name="Buchanan P."/>
            <person name="Buyck B."/>
            <person name="Bense V."/>
            <person name="Catcheside P."/>
            <person name="Chovatia M."/>
            <person name="Cooper J."/>
            <person name="Damon W."/>
            <person name="Desjardin D."/>
            <person name="Finy P."/>
            <person name="Geml J."/>
            <person name="Haridas S."/>
            <person name="Hughes K."/>
            <person name="Justo A."/>
            <person name="Karasinski D."/>
            <person name="Kautmanova I."/>
            <person name="Kiss B."/>
            <person name="Kocsube S."/>
            <person name="Kotiranta H."/>
            <person name="LaButti K.M."/>
            <person name="Lechner B.E."/>
            <person name="Liimatainen K."/>
            <person name="Lipzen A."/>
            <person name="Lukacs Z."/>
            <person name="Mihaltcheva S."/>
            <person name="Morgado L.N."/>
            <person name="Niskanen T."/>
            <person name="Noordeloos M.E."/>
            <person name="Ohm R.A."/>
            <person name="Ortiz-Santana B."/>
            <person name="Ovrebo C."/>
            <person name="Racz N."/>
            <person name="Riley R."/>
            <person name="Savchenko A."/>
            <person name="Shiryaev A."/>
            <person name="Soop K."/>
            <person name="Spirin V."/>
            <person name="Szebenyi C."/>
            <person name="Tomsovsky M."/>
            <person name="Tulloss R.E."/>
            <person name="Uehling J."/>
            <person name="Grigoriev I.V."/>
            <person name="Vagvolgyi C."/>
            <person name="Papp T."/>
            <person name="Martin F.M."/>
            <person name="Miettinen O."/>
            <person name="Hibbett D.S."/>
            <person name="Nagy L.G."/>
        </authorList>
    </citation>
    <scope>NUCLEOTIDE SEQUENCE [LARGE SCALE GENOMIC DNA]</scope>
    <source>
        <strain evidence="1 2">CBS 962.96</strain>
    </source>
</reference>
<keyword evidence="2" id="KW-1185">Reference proteome</keyword>
<evidence type="ECO:0000313" key="2">
    <source>
        <dbReference type="Proteomes" id="UP000297245"/>
    </source>
</evidence>
<sequence length="441" mass="49704">MKSFRRWSSFIVLPIRAARKHLHRSNHPFLQMEKFSSASESQHKLTQSSASGLILPLDVYILMIESVSETSTLLKLSTLNKELSPYALKVLYGTIEVTDSSAKRILPGLSISPHLSQVKTLSIRGVQPLYFDYGKRFSRPVEGVSVLNHWEEIQKILKLLPSLQHLSLLYGVHGYWVLPNIGDCPFRLKTFRCGFSLEPDVIQFLAFQTELLYLFGVGFAAGHLDGPFPLGKEALPKLASLDADWTFSSKILPGRPITTLGTAVYPTHDLLLDPLGMTSAIGGIQELHVNYRMFLSLADGCLARLCPHLRRYSFSAATFLGLDELFNRLTNGILATLRMLEKSMEDFTADIDIYTIPEDWASETEEEERLREKLIHAFESMALTLEKSILLSFKLRVNGEKKPSYAIRRSCSSDLWVDDIGTMFPTRKFSPGITFRDGQPL</sequence>
<dbReference type="OrthoDB" id="2984575at2759"/>
<dbReference type="EMBL" id="ML180175">
    <property type="protein sequence ID" value="THU78537.1"/>
    <property type="molecule type" value="Genomic_DNA"/>
</dbReference>
<dbReference type="AlphaFoldDB" id="A0A4S8KRW3"/>
<name>A0A4S8KRW3_DENBC</name>
<dbReference type="Proteomes" id="UP000297245">
    <property type="component" value="Unassembled WGS sequence"/>
</dbReference>